<comment type="caution">
    <text evidence="1">The sequence shown here is derived from an EMBL/GenBank/DDBJ whole genome shotgun (WGS) entry which is preliminary data.</text>
</comment>
<keyword evidence="1" id="KW-0547">Nucleotide-binding</keyword>
<organism evidence="1 2">
    <name type="scientific">Bifidobacterium catenulatum subsp. kashiwanohense</name>
    <dbReference type="NCBI Taxonomy" id="630129"/>
    <lineage>
        <taxon>Bacteria</taxon>
        <taxon>Bacillati</taxon>
        <taxon>Actinomycetota</taxon>
        <taxon>Actinomycetes</taxon>
        <taxon>Bifidobacteriales</taxon>
        <taxon>Bifidobacteriaceae</taxon>
        <taxon>Bifidobacterium</taxon>
    </lineage>
</organism>
<keyword evidence="1" id="KW-0067">ATP-binding</keyword>
<dbReference type="GO" id="GO:0005524">
    <property type="term" value="F:ATP binding"/>
    <property type="evidence" value="ECO:0007669"/>
    <property type="project" value="UniProtKB-KW"/>
</dbReference>
<reference evidence="1" key="2">
    <citation type="journal article" date="2023" name="Gut Microbes">
        <title>Characterization of Bifidobacterium kashiwanohense that utilizes both milk- and plant-derived oligosaccharides.</title>
        <authorList>
            <person name="Orihara K."/>
            <person name="Yahagi K."/>
            <person name="Saito Y."/>
            <person name="Watanabe Y."/>
            <person name="Sasai T."/>
            <person name="Hara T."/>
            <person name="Tsukuda N."/>
            <person name="Oki K."/>
            <person name="Fujimoto J."/>
            <person name="Matsuki T."/>
        </authorList>
    </citation>
    <scope>NUCLEOTIDE SEQUENCE</scope>
    <source>
        <strain evidence="1">YIT 13062</strain>
    </source>
</reference>
<dbReference type="AlphaFoldDB" id="A0AA43T3V4"/>
<name>A0AA43T3V4_9BIFI</name>
<reference evidence="1" key="1">
    <citation type="submission" date="2022-09" db="EMBL/GenBank/DDBJ databases">
        <authorList>
            <person name="Orihara K."/>
        </authorList>
    </citation>
    <scope>NUCLEOTIDE SEQUENCE</scope>
    <source>
        <strain evidence="1">YIT 13062</strain>
    </source>
</reference>
<evidence type="ECO:0000313" key="2">
    <source>
        <dbReference type="Proteomes" id="UP001161916"/>
    </source>
</evidence>
<accession>A0AA43T3V4</accession>
<dbReference type="Proteomes" id="UP001161916">
    <property type="component" value="Unassembled WGS sequence"/>
</dbReference>
<protein>
    <submittedName>
        <fullName evidence="1">ATP-binding protein</fullName>
    </submittedName>
</protein>
<proteinExistence type="predicted"/>
<gene>
    <name evidence="1" type="ORF">OB951_03320</name>
</gene>
<dbReference type="EMBL" id="JAOPMH010000003">
    <property type="protein sequence ID" value="MDH7889642.1"/>
    <property type="molecule type" value="Genomic_DNA"/>
</dbReference>
<evidence type="ECO:0000313" key="1">
    <source>
        <dbReference type="EMBL" id="MDH7889642.1"/>
    </source>
</evidence>
<sequence length="62" mass="6967">MKWDGPFVVYWKTRQCPVSTKNGGTGLGNETVRRTAERHHGTATFDYGDDVFQASVMLCLDD</sequence>